<dbReference type="EC" id="5.6.2.2" evidence="4"/>
<evidence type="ECO:0000313" key="15">
    <source>
        <dbReference type="Proteomes" id="UP000273001"/>
    </source>
</evidence>
<dbReference type="SMART" id="SM00387">
    <property type="entry name" value="HATPase_c"/>
    <property type="match status" value="1"/>
</dbReference>
<evidence type="ECO:0000256" key="6">
    <source>
        <dbReference type="ARBA" id="ARBA00022741"/>
    </source>
</evidence>
<dbReference type="Gene3D" id="3.30.565.10">
    <property type="entry name" value="Histidine kinase-like ATPase, C-terminal domain"/>
    <property type="match status" value="1"/>
</dbReference>
<dbReference type="SUPFAM" id="SSF55874">
    <property type="entry name" value="ATPase domain of HSP90 chaperone/DNA topoisomerase II/histidine kinase"/>
    <property type="match status" value="1"/>
</dbReference>
<dbReference type="InterPro" id="IPR006171">
    <property type="entry name" value="TOPRIM_dom"/>
</dbReference>
<comment type="catalytic activity">
    <reaction evidence="1">
        <text>ATP-dependent breakage, passage and rejoining of double-stranded DNA.</text>
        <dbReference type="EC" id="5.6.2.2"/>
    </reaction>
</comment>
<dbReference type="PANTHER" id="PTHR45866">
    <property type="entry name" value="DNA GYRASE/TOPOISOMERASE SUBUNIT B"/>
    <property type="match status" value="1"/>
</dbReference>
<dbReference type="Pfam" id="PF02518">
    <property type="entry name" value="HATPase_c"/>
    <property type="match status" value="1"/>
</dbReference>
<gene>
    <name evidence="14" type="ORF">D5R93_07350</name>
</gene>
<dbReference type="PRINTS" id="PR01159">
    <property type="entry name" value="DNAGYRASEB"/>
</dbReference>
<evidence type="ECO:0000256" key="9">
    <source>
        <dbReference type="ARBA" id="ARBA00023029"/>
    </source>
</evidence>
<accession>A0ABN5PSI7</accession>
<dbReference type="InterPro" id="IPR000565">
    <property type="entry name" value="Topo_IIA_B"/>
</dbReference>
<keyword evidence="6" id="KW-0547">Nucleotide-binding</keyword>
<dbReference type="InterPro" id="IPR036890">
    <property type="entry name" value="HATPase_C_sf"/>
</dbReference>
<dbReference type="EMBL" id="CP032514">
    <property type="protein sequence ID" value="AYD90879.1"/>
    <property type="molecule type" value="Genomic_DNA"/>
</dbReference>
<dbReference type="InterPro" id="IPR003594">
    <property type="entry name" value="HATPase_dom"/>
</dbReference>
<dbReference type="InterPro" id="IPR002288">
    <property type="entry name" value="DNA_gyrase_B_C"/>
</dbReference>
<keyword evidence="9" id="KW-0799">Topoisomerase</keyword>
<dbReference type="PANTHER" id="PTHR45866:SF1">
    <property type="entry name" value="DNA GYRASE SUBUNIT B, MITOCHONDRIAL"/>
    <property type="match status" value="1"/>
</dbReference>
<protein>
    <recommendedName>
        <fullName evidence="4">DNA topoisomerase (ATP-hydrolyzing)</fullName>
        <ecNumber evidence="4">5.6.2.2</ecNumber>
    </recommendedName>
</protein>
<dbReference type="Gene3D" id="3.30.230.10">
    <property type="match status" value="1"/>
</dbReference>
<name>A0ABN5PSI7_9ACTO</name>
<evidence type="ECO:0000256" key="12">
    <source>
        <dbReference type="SAM" id="MobiDB-lite"/>
    </source>
</evidence>
<dbReference type="PRINTS" id="PR00418">
    <property type="entry name" value="TPI2FAMILY"/>
</dbReference>
<dbReference type="CDD" id="cd00822">
    <property type="entry name" value="TopoII_Trans_DNA_gyrase"/>
    <property type="match status" value="1"/>
</dbReference>
<dbReference type="Pfam" id="PF00986">
    <property type="entry name" value="DNA_gyraseB_C"/>
    <property type="match status" value="1"/>
</dbReference>
<evidence type="ECO:0000256" key="2">
    <source>
        <dbReference type="ARBA" id="ARBA00001946"/>
    </source>
</evidence>
<dbReference type="InterPro" id="IPR013759">
    <property type="entry name" value="Topo_IIA_B_C"/>
</dbReference>
<keyword evidence="5" id="KW-0479">Metal-binding</keyword>
<dbReference type="Gene3D" id="3.40.50.670">
    <property type="match status" value="1"/>
</dbReference>
<evidence type="ECO:0000313" key="14">
    <source>
        <dbReference type="EMBL" id="AYD90879.1"/>
    </source>
</evidence>
<evidence type="ECO:0000256" key="4">
    <source>
        <dbReference type="ARBA" id="ARBA00012895"/>
    </source>
</evidence>
<evidence type="ECO:0000256" key="8">
    <source>
        <dbReference type="ARBA" id="ARBA00022842"/>
    </source>
</evidence>
<evidence type="ECO:0000256" key="1">
    <source>
        <dbReference type="ARBA" id="ARBA00000185"/>
    </source>
</evidence>
<keyword evidence="15" id="KW-1185">Reference proteome</keyword>
<dbReference type="SMART" id="SM00433">
    <property type="entry name" value="TOP2c"/>
    <property type="match status" value="1"/>
</dbReference>
<evidence type="ECO:0000256" key="5">
    <source>
        <dbReference type="ARBA" id="ARBA00022723"/>
    </source>
</evidence>
<evidence type="ECO:0000256" key="7">
    <source>
        <dbReference type="ARBA" id="ARBA00022840"/>
    </source>
</evidence>
<keyword evidence="7" id="KW-0067">ATP-binding</keyword>
<keyword evidence="11" id="KW-0413">Isomerase</keyword>
<dbReference type="InterPro" id="IPR001241">
    <property type="entry name" value="Topo_IIA"/>
</dbReference>
<dbReference type="Pfam" id="PF00204">
    <property type="entry name" value="DNA_gyraseB"/>
    <property type="match status" value="1"/>
</dbReference>
<keyword evidence="8" id="KW-0460">Magnesium</keyword>
<dbReference type="InterPro" id="IPR013506">
    <property type="entry name" value="Topo_IIA_bsu_dom2"/>
</dbReference>
<comment type="similarity">
    <text evidence="3">Belongs to the type II topoisomerase GyrB family.</text>
</comment>
<reference evidence="14 15" key="1">
    <citation type="submission" date="2018-09" db="EMBL/GenBank/DDBJ databases">
        <authorList>
            <person name="Li J."/>
        </authorList>
    </citation>
    <scope>NUCLEOTIDE SEQUENCE [LARGE SCALE GENOMIC DNA]</scope>
    <source>
        <strain evidence="14 15">2129</strain>
    </source>
</reference>
<dbReference type="InterPro" id="IPR020568">
    <property type="entry name" value="Ribosomal_Su5_D2-typ_SF"/>
</dbReference>
<dbReference type="SUPFAM" id="SSF56719">
    <property type="entry name" value="Type II DNA topoisomerase"/>
    <property type="match status" value="1"/>
</dbReference>
<sequence>MIRYGSPVPASKTATSRTDKPATTSGRSEQPAQTSYSARHLSVLEGLEAVRKRPGMYIGSTDQRGLMHCVWEILDNAVDEALEGHGDDITLAVHDDGSIEVRDNGRGVPVDVEPSSGLTGVELVYTKLHAGGKFGGGSYGAAGGLHGVGASVVNALAARMDVEVDRGGQTYAMSFRRGEPGVFDDSAGRSPESPFTGFTQASQLRVVGKVRAGVTGTRVRYWADPQIFPRPTEFDAGALRARLRQTSFLVPGLTLRLEDHRPQEEAMAASSTPAADAGATDDAVHEPSLRVATTGTQRNAASVADAVKGVRVGDGDLFSASGQIHRGGNDTTRGSISASSPDTAEVFHARGGTADFVDFLASDGSVTDTFRLTGQGTYTETVQQLDAGGHLRPVEVERTCLVDVALRWGVGYDTTERSFVNIIATPMGGTHLSGFEQALTRVLRKRIEADSRALKLTSRDGRVEKDDILAGLTAVVTVRVPEPQFEGQTKEVLGTAPVRQIVARVVDTELTALLTSSKRDLKAQARSLEEKIVGEMRARVSARLHKEITRRKTALETSSLPAKLADCRSDDVAASELFIVEGDSALGTAKNARNSEFQALLPIRGKILNVQKASQADMLRNAECSAIIQVVGAGSGRTFDIGASRYGKVILMTDADVDGAHIRTLLLTLFFRYMRPMIEAGRVFAAVPPLHRIEVAGRGRRKKEVIYTYSDEELVTTLQRLERSGRSVKEPQRYKGLGEMDAHQLAETTMEPEHRTLRRITLADEAEVVRAESVFELLMGSSVEPRRDFIVQGARDVDRGRIDA</sequence>
<evidence type="ECO:0000256" key="3">
    <source>
        <dbReference type="ARBA" id="ARBA00010708"/>
    </source>
</evidence>
<comment type="cofactor">
    <cofactor evidence="2">
        <name>Mg(2+)</name>
        <dbReference type="ChEBI" id="CHEBI:18420"/>
    </cofactor>
</comment>
<dbReference type="PROSITE" id="PS00177">
    <property type="entry name" value="TOPOISOMERASE_II"/>
    <property type="match status" value="1"/>
</dbReference>
<feature type="region of interest" description="Disordered" evidence="12">
    <location>
        <begin position="1"/>
        <end position="38"/>
    </location>
</feature>
<evidence type="ECO:0000259" key="13">
    <source>
        <dbReference type="PROSITE" id="PS50880"/>
    </source>
</evidence>
<feature type="compositionally biased region" description="Polar residues" evidence="12">
    <location>
        <begin position="12"/>
        <end position="37"/>
    </location>
</feature>
<dbReference type="SUPFAM" id="SSF54211">
    <property type="entry name" value="Ribosomal protein S5 domain 2-like"/>
    <property type="match status" value="1"/>
</dbReference>
<keyword evidence="10" id="KW-0238">DNA-binding</keyword>
<feature type="region of interest" description="Disordered" evidence="12">
    <location>
        <begin position="262"/>
        <end position="283"/>
    </location>
</feature>
<dbReference type="InterPro" id="IPR018522">
    <property type="entry name" value="TopoIIA_CS"/>
</dbReference>
<dbReference type="InterPro" id="IPR014721">
    <property type="entry name" value="Ribsml_uS5_D2-typ_fold_subgr"/>
</dbReference>
<evidence type="ECO:0000256" key="11">
    <source>
        <dbReference type="ARBA" id="ARBA00023235"/>
    </source>
</evidence>
<feature type="compositionally biased region" description="Low complexity" evidence="12">
    <location>
        <begin position="266"/>
        <end position="281"/>
    </location>
</feature>
<dbReference type="Pfam" id="PF01751">
    <property type="entry name" value="Toprim"/>
    <property type="match status" value="1"/>
</dbReference>
<dbReference type="Proteomes" id="UP000273001">
    <property type="component" value="Chromosome"/>
</dbReference>
<organism evidence="14 15">
    <name type="scientific">Actinomyces lilanjuaniae</name>
    <dbReference type="NCBI Taxonomy" id="2321394"/>
    <lineage>
        <taxon>Bacteria</taxon>
        <taxon>Bacillati</taxon>
        <taxon>Actinomycetota</taxon>
        <taxon>Actinomycetes</taxon>
        <taxon>Actinomycetales</taxon>
        <taxon>Actinomycetaceae</taxon>
        <taxon>Actinomyces</taxon>
    </lineage>
</organism>
<dbReference type="InterPro" id="IPR013760">
    <property type="entry name" value="Topo_IIA-like_dom_sf"/>
</dbReference>
<dbReference type="PROSITE" id="PS50880">
    <property type="entry name" value="TOPRIM"/>
    <property type="match status" value="1"/>
</dbReference>
<feature type="domain" description="Toprim" evidence="13">
    <location>
        <begin position="575"/>
        <end position="689"/>
    </location>
</feature>
<evidence type="ECO:0000256" key="10">
    <source>
        <dbReference type="ARBA" id="ARBA00023125"/>
    </source>
</evidence>
<proteinExistence type="inferred from homology"/>